<dbReference type="OrthoDB" id="1392590at2"/>
<comment type="caution">
    <text evidence="1">The sequence shown here is derived from an EMBL/GenBank/DDBJ whole genome shotgun (WGS) entry which is preliminary data.</text>
</comment>
<evidence type="ECO:0000313" key="2">
    <source>
        <dbReference type="Proteomes" id="UP000247345"/>
    </source>
</evidence>
<dbReference type="EMBL" id="MSCK01000001">
    <property type="protein sequence ID" value="PQJ73633.1"/>
    <property type="molecule type" value="Genomic_DNA"/>
</dbReference>
<proteinExistence type="predicted"/>
<name>A0A2P6CFE4_9FLAO</name>
<dbReference type="Proteomes" id="UP000247345">
    <property type="component" value="Unassembled WGS sequence"/>
</dbReference>
<organism evidence="1 2">
    <name type="scientific">Polaribacter butkevichii</name>
    <dbReference type="NCBI Taxonomy" id="218490"/>
    <lineage>
        <taxon>Bacteria</taxon>
        <taxon>Pseudomonadati</taxon>
        <taxon>Bacteroidota</taxon>
        <taxon>Flavobacteriia</taxon>
        <taxon>Flavobacteriales</taxon>
        <taxon>Flavobacteriaceae</taxon>
    </lineage>
</organism>
<keyword evidence="2" id="KW-1185">Reference proteome</keyword>
<protein>
    <submittedName>
        <fullName evidence="1">Uncharacterized protein</fullName>
    </submittedName>
</protein>
<accession>A0A2P6CFE4</accession>
<dbReference type="RefSeq" id="WP_105049295.1">
    <property type="nucleotide sequence ID" value="NZ_CP150661.1"/>
</dbReference>
<evidence type="ECO:0000313" key="1">
    <source>
        <dbReference type="EMBL" id="PQJ73633.1"/>
    </source>
</evidence>
<sequence>MRIKEDIPILGKVNVNFLELSAKLYKHFIDIKEIDRQKNTAHLGLISHAFKNSNHSRFDYLILQCVISDLIENSYKGTSNAQGSITINGTKQNGNDIIKTWILLSNFGHCKNTIGDEKTLLLHCIQNKTFKRKLINSIKDIRLKKWSEEVINNFDYVNFHHIISFIRIYKTFTRRVSRQDELIKLYKLLILPEEENKVIANPIQISQLKNIYYILRDISIISLDSRNSSLPFNLDILSTVLSLDSFEQKYQNRRISVILEPLISILCDNLYLNVKSQTHQRSYEINASKKIDPNVIKSIDIALSDGLYDPTECNLEHFLRIQLNKKNMVFEKISRATQQILTVKNGIEGVNASIDLNPFTDERVIDFYIENNFNIKYFSSFIYNIGEITIRQIIGTASNEFNKTKKINEIIDSNLNVLPITEAQKKDFKKPIQEHISSNIKKALLNKNLPIFKNILWSVLRYHLDKEYHFDIENHSFEKYDYFGVKVAGLNPLKENLDKAIISEKDIDRKHELNQQKKSAYRKFDGTVLICLSRIKIYNYSLAPSKRPVTDIDGVVLKFNDKELILELHESKNTAKPEKDAIKDINSKLLKTIDKKIKGIKIKKVPSYGAKIYIRHKK</sequence>
<gene>
    <name evidence="1" type="ORF">BTO14_10290</name>
</gene>
<reference evidence="1 2" key="1">
    <citation type="submission" date="2016-12" db="EMBL/GenBank/DDBJ databases">
        <title>Trade-off between light-utilization and light-protection in marine flavobacteria.</title>
        <authorList>
            <person name="Kumagai Y."/>
            <person name="Yoshizawa S."/>
            <person name="Kogure K."/>
            <person name="Iwasaki W."/>
        </authorList>
    </citation>
    <scope>NUCLEOTIDE SEQUENCE [LARGE SCALE GENOMIC DNA]</scope>
    <source>
        <strain evidence="1 2">KCTC 12100</strain>
    </source>
</reference>
<dbReference type="AlphaFoldDB" id="A0A2P6CFE4"/>